<dbReference type="GO" id="GO:0000155">
    <property type="term" value="F:phosphorelay sensor kinase activity"/>
    <property type="evidence" value="ECO:0007669"/>
    <property type="project" value="InterPro"/>
</dbReference>
<dbReference type="PANTHER" id="PTHR45436">
    <property type="entry name" value="SENSOR HISTIDINE KINASE YKOH"/>
    <property type="match status" value="1"/>
</dbReference>
<evidence type="ECO:0000256" key="4">
    <source>
        <dbReference type="ARBA" id="ARBA00022553"/>
    </source>
</evidence>
<dbReference type="Pfam" id="PF00512">
    <property type="entry name" value="HisKA"/>
    <property type="match status" value="1"/>
</dbReference>
<dbReference type="SMART" id="SM00304">
    <property type="entry name" value="HAMP"/>
    <property type="match status" value="1"/>
</dbReference>
<keyword evidence="7" id="KW-0418">Kinase</keyword>
<feature type="transmembrane region" description="Helical" evidence="11">
    <location>
        <begin position="158"/>
        <end position="180"/>
    </location>
</feature>
<sequence>MTRWSPGAVLSSLRGRILVVMISVACVTAVLTGGALAVKARTWVYEDAQEAAFTEFRHDMQSYFGSGRFVPVRELPGEYTVTTGGVVVRQGDTRIGEFSSGLREKLDRSDDIYLFERLPGQRVGVGYAVSGRDSSGMRHLSVYTIRKLTGVPEKLNQLAWIISLSVFGCALLGALFGSVLTRSIVRPLRRIEIAARRVADGEAIAALPETTITELRDVTTTFNDMVDRQREIVSGLVEQDQRAQRFVSDVAHELRSPLAALVPAAEVLDEELTTRGGDVGTAARLIGSEINSLARLVEDLLEMSRRDQGHAVILSETVDLADLIARTLRLRGWADTVAVTHELGDERTITSDPRRIEAIVANVIGNAIRHGRPPISIVTRRGTDRVWIEVRDHGPGIPLGHADRVFERLYKVSESRTRTGGAGLGLAIARENAQLLGGDLTYRRSGDTTVFSVELPTQRL</sequence>
<dbReference type="PANTHER" id="PTHR45436:SF5">
    <property type="entry name" value="SENSOR HISTIDINE KINASE TRCS"/>
    <property type="match status" value="1"/>
</dbReference>
<dbReference type="SUPFAM" id="SSF158472">
    <property type="entry name" value="HAMP domain-like"/>
    <property type="match status" value="1"/>
</dbReference>
<evidence type="ECO:0000256" key="6">
    <source>
        <dbReference type="ARBA" id="ARBA00022692"/>
    </source>
</evidence>
<dbReference type="InterPro" id="IPR003661">
    <property type="entry name" value="HisK_dim/P_dom"/>
</dbReference>
<evidence type="ECO:0000256" key="5">
    <source>
        <dbReference type="ARBA" id="ARBA00022679"/>
    </source>
</evidence>
<dbReference type="SMART" id="SM00387">
    <property type="entry name" value="HATPase_c"/>
    <property type="match status" value="1"/>
</dbReference>
<evidence type="ECO:0000313" key="15">
    <source>
        <dbReference type="Proteomes" id="UP000221961"/>
    </source>
</evidence>
<dbReference type="GeneID" id="88358650"/>
<evidence type="ECO:0000256" key="1">
    <source>
        <dbReference type="ARBA" id="ARBA00000085"/>
    </source>
</evidence>
<dbReference type="PROSITE" id="PS50109">
    <property type="entry name" value="HIS_KIN"/>
    <property type="match status" value="1"/>
</dbReference>
<evidence type="ECO:0000256" key="3">
    <source>
        <dbReference type="ARBA" id="ARBA00012438"/>
    </source>
</evidence>
<organism evidence="14 15">
    <name type="scientific">Nocardia terpenica</name>
    <dbReference type="NCBI Taxonomy" id="455432"/>
    <lineage>
        <taxon>Bacteria</taxon>
        <taxon>Bacillati</taxon>
        <taxon>Actinomycetota</taxon>
        <taxon>Actinomycetes</taxon>
        <taxon>Mycobacteriales</taxon>
        <taxon>Nocardiaceae</taxon>
        <taxon>Nocardia</taxon>
    </lineage>
</organism>
<evidence type="ECO:0000259" key="13">
    <source>
        <dbReference type="PROSITE" id="PS50885"/>
    </source>
</evidence>
<feature type="domain" description="Histidine kinase" evidence="12">
    <location>
        <begin position="249"/>
        <end position="459"/>
    </location>
</feature>
<dbReference type="CDD" id="cd00075">
    <property type="entry name" value="HATPase"/>
    <property type="match status" value="1"/>
</dbReference>
<keyword evidence="10 11" id="KW-0472">Membrane</keyword>
<dbReference type="CDD" id="cd00082">
    <property type="entry name" value="HisKA"/>
    <property type="match status" value="1"/>
</dbReference>
<keyword evidence="8 11" id="KW-1133">Transmembrane helix</keyword>
<reference evidence="14 15" key="1">
    <citation type="submission" date="2017-10" db="EMBL/GenBank/DDBJ databases">
        <title>Comparative genomics between pathogenic Norcardia.</title>
        <authorList>
            <person name="Zeng L."/>
        </authorList>
    </citation>
    <scope>NUCLEOTIDE SEQUENCE [LARGE SCALE GENOMIC DNA]</scope>
    <source>
        <strain evidence="14 15">NC_YFY_NT001</strain>
    </source>
</reference>
<feature type="domain" description="HAMP" evidence="13">
    <location>
        <begin position="182"/>
        <end position="234"/>
    </location>
</feature>
<dbReference type="SMART" id="SM00388">
    <property type="entry name" value="HisKA"/>
    <property type="match status" value="1"/>
</dbReference>
<dbReference type="RefSeq" id="WP_098694408.1">
    <property type="nucleotide sequence ID" value="NZ_CP023778.1"/>
</dbReference>
<dbReference type="Pfam" id="PF02518">
    <property type="entry name" value="HATPase_c"/>
    <property type="match status" value="1"/>
</dbReference>
<keyword evidence="9" id="KW-0902">Two-component regulatory system</keyword>
<proteinExistence type="predicted"/>
<accession>A0A291RJL2</accession>
<dbReference type="AlphaFoldDB" id="A0A291RJL2"/>
<comment type="subcellular location">
    <subcellularLocation>
        <location evidence="2">Cell membrane</location>
    </subcellularLocation>
</comment>
<dbReference type="EC" id="2.7.13.3" evidence="3"/>
<protein>
    <recommendedName>
        <fullName evidence="3">histidine kinase</fullName>
        <ecNumber evidence="3">2.7.13.3</ecNumber>
    </recommendedName>
</protein>
<dbReference type="Proteomes" id="UP000221961">
    <property type="component" value="Chromosome"/>
</dbReference>
<dbReference type="SUPFAM" id="SSF55874">
    <property type="entry name" value="ATPase domain of HSP90 chaperone/DNA topoisomerase II/histidine kinase"/>
    <property type="match status" value="1"/>
</dbReference>
<evidence type="ECO:0000256" key="10">
    <source>
        <dbReference type="ARBA" id="ARBA00023136"/>
    </source>
</evidence>
<dbReference type="Gene3D" id="1.10.287.130">
    <property type="match status" value="1"/>
</dbReference>
<evidence type="ECO:0000256" key="2">
    <source>
        <dbReference type="ARBA" id="ARBA00004236"/>
    </source>
</evidence>
<keyword evidence="6 11" id="KW-0812">Transmembrane</keyword>
<dbReference type="InterPro" id="IPR036097">
    <property type="entry name" value="HisK_dim/P_sf"/>
</dbReference>
<name>A0A291RJL2_9NOCA</name>
<evidence type="ECO:0000259" key="12">
    <source>
        <dbReference type="PROSITE" id="PS50109"/>
    </source>
</evidence>
<evidence type="ECO:0000256" key="7">
    <source>
        <dbReference type="ARBA" id="ARBA00022777"/>
    </source>
</evidence>
<dbReference type="InterPro" id="IPR005467">
    <property type="entry name" value="His_kinase_dom"/>
</dbReference>
<gene>
    <name evidence="14" type="ORF">CRH09_14715</name>
</gene>
<dbReference type="InterPro" id="IPR036890">
    <property type="entry name" value="HATPase_C_sf"/>
</dbReference>
<dbReference type="KEGG" id="ntp:CRH09_14715"/>
<dbReference type="Pfam" id="PF00672">
    <property type="entry name" value="HAMP"/>
    <property type="match status" value="1"/>
</dbReference>
<evidence type="ECO:0000256" key="9">
    <source>
        <dbReference type="ARBA" id="ARBA00023012"/>
    </source>
</evidence>
<dbReference type="GO" id="GO:0005886">
    <property type="term" value="C:plasma membrane"/>
    <property type="evidence" value="ECO:0007669"/>
    <property type="project" value="UniProtKB-SubCell"/>
</dbReference>
<dbReference type="CDD" id="cd06225">
    <property type="entry name" value="HAMP"/>
    <property type="match status" value="1"/>
</dbReference>
<dbReference type="InterPro" id="IPR003594">
    <property type="entry name" value="HATPase_dom"/>
</dbReference>
<feature type="transmembrane region" description="Helical" evidence="11">
    <location>
        <begin position="17"/>
        <end position="38"/>
    </location>
</feature>
<dbReference type="PRINTS" id="PR00344">
    <property type="entry name" value="BCTRLSENSOR"/>
</dbReference>
<dbReference type="EMBL" id="CP023778">
    <property type="protein sequence ID" value="ATL67262.1"/>
    <property type="molecule type" value="Genomic_DNA"/>
</dbReference>
<dbReference type="SUPFAM" id="SSF47384">
    <property type="entry name" value="Homodimeric domain of signal transducing histidine kinase"/>
    <property type="match status" value="1"/>
</dbReference>
<keyword evidence="5" id="KW-0808">Transferase</keyword>
<comment type="catalytic activity">
    <reaction evidence="1">
        <text>ATP + protein L-histidine = ADP + protein N-phospho-L-histidine.</text>
        <dbReference type="EC" id="2.7.13.3"/>
    </reaction>
</comment>
<dbReference type="Gene3D" id="3.30.565.10">
    <property type="entry name" value="Histidine kinase-like ATPase, C-terminal domain"/>
    <property type="match status" value="1"/>
</dbReference>
<dbReference type="PROSITE" id="PS50885">
    <property type="entry name" value="HAMP"/>
    <property type="match status" value="1"/>
</dbReference>
<keyword evidence="4" id="KW-0597">Phosphoprotein</keyword>
<dbReference type="InterPro" id="IPR004358">
    <property type="entry name" value="Sig_transdc_His_kin-like_C"/>
</dbReference>
<evidence type="ECO:0000256" key="11">
    <source>
        <dbReference type="SAM" id="Phobius"/>
    </source>
</evidence>
<dbReference type="InterPro" id="IPR050428">
    <property type="entry name" value="TCS_sensor_his_kinase"/>
</dbReference>
<dbReference type="InterPro" id="IPR003660">
    <property type="entry name" value="HAMP_dom"/>
</dbReference>
<evidence type="ECO:0000313" key="14">
    <source>
        <dbReference type="EMBL" id="ATL67262.1"/>
    </source>
</evidence>
<evidence type="ECO:0000256" key="8">
    <source>
        <dbReference type="ARBA" id="ARBA00022989"/>
    </source>
</evidence>
<dbReference type="Gene3D" id="6.10.340.10">
    <property type="match status" value="1"/>
</dbReference>